<protein>
    <recommendedName>
        <fullName evidence="3">Protein-glutamine gamma-glutamyltransferase-like C-terminal domain-containing protein</fullName>
    </recommendedName>
</protein>
<feature type="region of interest" description="Disordered" evidence="1">
    <location>
        <begin position="5"/>
        <end position="33"/>
    </location>
</feature>
<sequence length="584" mass="63196">MIQCIPIRPSVSRRPSRSGSRHLPPGDRRPESWQGIQIGNAVKHFLAVGREPSGGSGTMRDRRACALPLTPVKQFLAVGREPSGGSGTLRDRRACALPLTPVKQFLAVGREPSGGPGTLRDRRACALPLTPVKQFLAVGREPSGGSGTLRDRRACALPLTPVKQFLAVGREPSGGSGTLRDRRACALPLTPVKQFLAVGREPSGGSGTLRDRRACALPLTPVKQFLAVGREPSGGPGTLRDRRACALPLTPRQSQGISASQRCLVGLTVIVLALIVPPSLTGHVADAGVAPLNRSVGADLGTGPDAGAHRRMPNVQRPVAITLVQTGDAAKSSTTIEVDSSVTESLDSTPWYDPESRKLVPIELELRQDDSVHRESRWLPKPKKIDRPDPSSNTATTGAAPSTGLFGSSLTWGNLFGWVLLAVIVLGIVGITVYVVSRAELRMENRTSAAAASRAKGLPDEQTLERIKHLPPELRRTDVNLRTECQRLMHEGRYDQAIILMLGHQLLLLDRNGLLRLSRGKTNGRYVRETRNHDDTIATWLRATADAFEQSYFGRHEISAHVFEQLWRQNEMLESATQAYGAGK</sequence>
<evidence type="ECO:0000256" key="2">
    <source>
        <dbReference type="SAM" id="Phobius"/>
    </source>
</evidence>
<accession>A0ABX5XM52</accession>
<gene>
    <name evidence="4" type="ORF">TBK1r_13910</name>
</gene>
<keyword evidence="2" id="KW-0812">Transmembrane</keyword>
<reference evidence="4 5" key="1">
    <citation type="submission" date="2019-02" db="EMBL/GenBank/DDBJ databases">
        <title>Deep-cultivation of Planctomycetes and their phenomic and genomic characterization uncovers novel biology.</title>
        <authorList>
            <person name="Wiegand S."/>
            <person name="Jogler M."/>
            <person name="Boedeker C."/>
            <person name="Pinto D."/>
            <person name="Vollmers J."/>
            <person name="Rivas-Marin E."/>
            <person name="Kohn T."/>
            <person name="Peeters S.H."/>
            <person name="Heuer A."/>
            <person name="Rast P."/>
            <person name="Oberbeckmann S."/>
            <person name="Bunk B."/>
            <person name="Jeske O."/>
            <person name="Meyerdierks A."/>
            <person name="Storesund J.E."/>
            <person name="Kallscheuer N."/>
            <person name="Luecker S."/>
            <person name="Lage O.M."/>
            <person name="Pohl T."/>
            <person name="Merkel B.J."/>
            <person name="Hornburger P."/>
            <person name="Mueller R.-W."/>
            <person name="Bruemmer F."/>
            <person name="Labrenz M."/>
            <person name="Spormann A.M."/>
            <person name="Op den Camp H."/>
            <person name="Overmann J."/>
            <person name="Amann R."/>
            <person name="Jetten M.S.M."/>
            <person name="Mascher T."/>
            <person name="Medema M.H."/>
            <person name="Devos D.P."/>
            <person name="Kaster A.-K."/>
            <person name="Ovreas L."/>
            <person name="Rohde M."/>
            <person name="Galperin M.Y."/>
            <person name="Jogler C."/>
        </authorList>
    </citation>
    <scope>NUCLEOTIDE SEQUENCE [LARGE SCALE GENOMIC DNA]</scope>
    <source>
        <strain evidence="4 5">TBK1r</strain>
    </source>
</reference>
<evidence type="ECO:0000313" key="5">
    <source>
        <dbReference type="Proteomes" id="UP000318081"/>
    </source>
</evidence>
<name>A0ABX5XM52_9BACT</name>
<feature type="transmembrane region" description="Helical" evidence="2">
    <location>
        <begin position="415"/>
        <end position="436"/>
    </location>
</feature>
<keyword evidence="2" id="KW-1133">Transmembrane helix</keyword>
<dbReference type="Proteomes" id="UP000318081">
    <property type="component" value="Chromosome"/>
</dbReference>
<organism evidence="4 5">
    <name type="scientific">Stieleria magnilauensis</name>
    <dbReference type="NCBI Taxonomy" id="2527963"/>
    <lineage>
        <taxon>Bacteria</taxon>
        <taxon>Pseudomonadati</taxon>
        <taxon>Planctomycetota</taxon>
        <taxon>Planctomycetia</taxon>
        <taxon>Pirellulales</taxon>
        <taxon>Pirellulaceae</taxon>
        <taxon>Stieleria</taxon>
    </lineage>
</organism>
<evidence type="ECO:0000313" key="4">
    <source>
        <dbReference type="EMBL" id="QDV82461.1"/>
    </source>
</evidence>
<feature type="compositionally biased region" description="Basic and acidic residues" evidence="1">
    <location>
        <begin position="371"/>
        <end position="389"/>
    </location>
</feature>
<keyword evidence="5" id="KW-1185">Reference proteome</keyword>
<feature type="region of interest" description="Disordered" evidence="1">
    <location>
        <begin position="371"/>
        <end position="400"/>
    </location>
</feature>
<evidence type="ECO:0000259" key="3">
    <source>
        <dbReference type="Pfam" id="PF13559"/>
    </source>
</evidence>
<dbReference type="EMBL" id="CP036432">
    <property type="protein sequence ID" value="QDV82461.1"/>
    <property type="molecule type" value="Genomic_DNA"/>
</dbReference>
<evidence type="ECO:0000256" key="1">
    <source>
        <dbReference type="SAM" id="MobiDB-lite"/>
    </source>
</evidence>
<proteinExistence type="predicted"/>
<dbReference type="Pfam" id="PF13559">
    <property type="entry name" value="DUF4129"/>
    <property type="match status" value="1"/>
</dbReference>
<dbReference type="InterPro" id="IPR025403">
    <property type="entry name" value="TgpA-like_C"/>
</dbReference>
<feature type="domain" description="Protein-glutamine gamma-glutamyltransferase-like C-terminal" evidence="3">
    <location>
        <begin position="508"/>
        <end position="568"/>
    </location>
</feature>
<keyword evidence="2" id="KW-0472">Membrane</keyword>
<feature type="compositionally biased region" description="Polar residues" evidence="1">
    <location>
        <begin position="390"/>
        <end position="400"/>
    </location>
</feature>